<dbReference type="PANTHER" id="PTHR11474">
    <property type="entry name" value="TYROSINASE FAMILY MEMBER"/>
    <property type="match status" value="1"/>
</dbReference>
<dbReference type="InterPro" id="IPR002227">
    <property type="entry name" value="Tyrosinase_Cu-bd"/>
</dbReference>
<dbReference type="InterPro" id="IPR008922">
    <property type="entry name" value="Di-copper_centre_dom_sf"/>
</dbReference>
<dbReference type="Pfam" id="PF00264">
    <property type="entry name" value="Tyrosinase"/>
    <property type="match status" value="1"/>
</dbReference>
<dbReference type="STRING" id="1531966.A0A0A1T7C1"/>
<dbReference type="OrthoDB" id="6132182at2759"/>
<gene>
    <name evidence="4" type="ORF">VHEMI02156</name>
</gene>
<evidence type="ECO:0000256" key="1">
    <source>
        <dbReference type="ARBA" id="ARBA00022723"/>
    </source>
</evidence>
<dbReference type="PANTHER" id="PTHR11474:SF127">
    <property type="entry name" value="TYROSINASE COPPER-BINDING DOMAIN-CONTAINING PROTEIN"/>
    <property type="match status" value="1"/>
</dbReference>
<evidence type="ECO:0000313" key="4">
    <source>
        <dbReference type="EMBL" id="CEJ82065.1"/>
    </source>
</evidence>
<organism evidence="4 5">
    <name type="scientific">[Torrubiella] hemipterigena</name>
    <dbReference type="NCBI Taxonomy" id="1531966"/>
    <lineage>
        <taxon>Eukaryota</taxon>
        <taxon>Fungi</taxon>
        <taxon>Dikarya</taxon>
        <taxon>Ascomycota</taxon>
        <taxon>Pezizomycotina</taxon>
        <taxon>Sordariomycetes</taxon>
        <taxon>Hypocreomycetidae</taxon>
        <taxon>Hypocreales</taxon>
        <taxon>Clavicipitaceae</taxon>
        <taxon>Clavicipitaceae incertae sedis</taxon>
        <taxon>'Torrubiella' clade</taxon>
    </lineage>
</organism>
<accession>A0A0A1T7C1</accession>
<dbReference type="AlphaFoldDB" id="A0A0A1T7C1"/>
<dbReference type="GO" id="GO:0016491">
    <property type="term" value="F:oxidoreductase activity"/>
    <property type="evidence" value="ECO:0007669"/>
    <property type="project" value="InterPro"/>
</dbReference>
<protein>
    <submittedName>
        <fullName evidence="4">Putative Tyrosinase</fullName>
    </submittedName>
</protein>
<dbReference type="Gene3D" id="1.10.1280.10">
    <property type="entry name" value="Di-copper center containing domain from catechol oxidase"/>
    <property type="match status" value="1"/>
</dbReference>
<feature type="chain" id="PRO_5001979361" evidence="2">
    <location>
        <begin position="27"/>
        <end position="359"/>
    </location>
</feature>
<keyword evidence="2" id="KW-0732">Signal</keyword>
<dbReference type="Proteomes" id="UP000039046">
    <property type="component" value="Unassembled WGS sequence"/>
</dbReference>
<name>A0A0A1T7C1_9HYPO</name>
<dbReference type="PRINTS" id="PR00092">
    <property type="entry name" value="TYROSINASE"/>
</dbReference>
<keyword evidence="5" id="KW-1185">Reference proteome</keyword>
<keyword evidence="1" id="KW-0479">Metal-binding</keyword>
<dbReference type="HOGENOM" id="CLU_035914_1_2_1"/>
<dbReference type="GO" id="GO:0046872">
    <property type="term" value="F:metal ion binding"/>
    <property type="evidence" value="ECO:0007669"/>
    <property type="project" value="UniProtKB-KW"/>
</dbReference>
<evidence type="ECO:0000256" key="2">
    <source>
        <dbReference type="SAM" id="SignalP"/>
    </source>
</evidence>
<dbReference type="InterPro" id="IPR050316">
    <property type="entry name" value="Tyrosinase/Hemocyanin"/>
</dbReference>
<sequence>MMITRRPILLLCLIAALATFDALASADLPLPKCSKLLVRKEWRKLRRSEKAEWVGAVKCLARIRHERLAFVEGQTVIKGKKSLYDDFSYSHALVALKTHRNPYFLPWHRWFTHLFDTSLRRNCGYHGPTPYWDWSLDHANLFGSPVFEDSPVYGLGGTGDCTSSSNADCTVTTGAFASVNGNFELAWPIPHALRRNLTLITGWYPHELPQNRTLEPDFIRNATEHTTGDFFRFQHAMELLHNHVHNFVGGDLAGDCPKAVAEEDCQGMADGFTPNDPLFWLHHAQLDHLWSEWQRRDPSNFVAFSGMPLSGHNISDPSYDVHAHADHRMSFDVLSVPVTPRDVFETEKWPLCYRYADVA</sequence>
<reference evidence="4 5" key="1">
    <citation type="journal article" date="2015" name="Genome Announc.">
        <title>Draft Genome Sequence and Gene Annotation of the Entomopathogenic Fungus Verticillium hemipterigenum.</title>
        <authorList>
            <person name="Horn F."/>
            <person name="Habel A."/>
            <person name="Scharf D.H."/>
            <person name="Dworschak J."/>
            <person name="Brakhage A.A."/>
            <person name="Guthke R."/>
            <person name="Hertweck C."/>
            <person name="Linde J."/>
        </authorList>
    </citation>
    <scope>NUCLEOTIDE SEQUENCE [LARGE SCALE GENOMIC DNA]</scope>
</reference>
<evidence type="ECO:0000313" key="5">
    <source>
        <dbReference type="Proteomes" id="UP000039046"/>
    </source>
</evidence>
<dbReference type="PROSITE" id="PS00498">
    <property type="entry name" value="TYROSINASE_2"/>
    <property type="match status" value="1"/>
</dbReference>
<proteinExistence type="predicted"/>
<dbReference type="EMBL" id="CDHN01000001">
    <property type="protein sequence ID" value="CEJ82065.1"/>
    <property type="molecule type" value="Genomic_DNA"/>
</dbReference>
<evidence type="ECO:0000259" key="3">
    <source>
        <dbReference type="PROSITE" id="PS00498"/>
    </source>
</evidence>
<dbReference type="SUPFAM" id="SSF48056">
    <property type="entry name" value="Di-copper centre-containing domain"/>
    <property type="match status" value="1"/>
</dbReference>
<feature type="domain" description="Tyrosinase copper-binding" evidence="3">
    <location>
        <begin position="276"/>
        <end position="287"/>
    </location>
</feature>
<feature type="signal peptide" evidence="2">
    <location>
        <begin position="1"/>
        <end position="26"/>
    </location>
</feature>